<protein>
    <submittedName>
        <fullName evidence="2">Uncharacterized protein</fullName>
    </submittedName>
</protein>
<sequence>MTDPKTTDEAETSVLFGWNKSELLTLGIAVAILAVWGGSFALFGFSALITVGLLLVFASFAALIMISRGD</sequence>
<evidence type="ECO:0000313" key="3">
    <source>
        <dbReference type="Proteomes" id="UP000294562"/>
    </source>
</evidence>
<reference evidence="2 3" key="1">
    <citation type="submission" date="2019-03" db="EMBL/GenBank/DDBJ databases">
        <title>Rhodobacteraceae bacterium SM1902, a new member of the family Rhodobacteraceae isolated from Yantai.</title>
        <authorList>
            <person name="Sun Y."/>
        </authorList>
    </citation>
    <scope>NUCLEOTIDE SEQUENCE [LARGE SCALE GENOMIC DNA]</scope>
    <source>
        <strain evidence="2 3">SM1902</strain>
    </source>
</reference>
<keyword evidence="1" id="KW-0812">Transmembrane</keyword>
<feature type="transmembrane region" description="Helical" evidence="1">
    <location>
        <begin position="23"/>
        <end position="42"/>
    </location>
</feature>
<comment type="caution">
    <text evidence="2">The sequence shown here is derived from an EMBL/GenBank/DDBJ whole genome shotgun (WGS) entry which is preliminary data.</text>
</comment>
<organism evidence="2 3">
    <name type="scientific">Meridianimarinicoccus aquatilis</name>
    <dbReference type="NCBI Taxonomy" id="2552766"/>
    <lineage>
        <taxon>Bacteria</taxon>
        <taxon>Pseudomonadati</taxon>
        <taxon>Pseudomonadota</taxon>
        <taxon>Alphaproteobacteria</taxon>
        <taxon>Rhodobacterales</taxon>
        <taxon>Paracoccaceae</taxon>
        <taxon>Meridianimarinicoccus</taxon>
    </lineage>
</organism>
<gene>
    <name evidence="2" type="ORF">E2L05_01030</name>
</gene>
<feature type="transmembrane region" description="Helical" evidence="1">
    <location>
        <begin position="48"/>
        <end position="66"/>
    </location>
</feature>
<proteinExistence type="predicted"/>
<dbReference type="AlphaFoldDB" id="A0A4R6B5I1"/>
<keyword evidence="3" id="KW-1185">Reference proteome</keyword>
<name>A0A4R6B5I1_9RHOB</name>
<evidence type="ECO:0000256" key="1">
    <source>
        <dbReference type="SAM" id="Phobius"/>
    </source>
</evidence>
<dbReference type="RefSeq" id="WP_133341037.1">
    <property type="nucleotide sequence ID" value="NZ_SMZO01000002.1"/>
</dbReference>
<dbReference type="EMBL" id="SMZO01000002">
    <property type="protein sequence ID" value="TDL91196.1"/>
    <property type="molecule type" value="Genomic_DNA"/>
</dbReference>
<accession>A0A4R6B5I1</accession>
<evidence type="ECO:0000313" key="2">
    <source>
        <dbReference type="EMBL" id="TDL91196.1"/>
    </source>
</evidence>
<keyword evidence="1" id="KW-1133">Transmembrane helix</keyword>
<keyword evidence="1" id="KW-0472">Membrane</keyword>
<dbReference type="Proteomes" id="UP000294562">
    <property type="component" value="Unassembled WGS sequence"/>
</dbReference>